<evidence type="ECO:0000256" key="5">
    <source>
        <dbReference type="SAM" id="MobiDB-lite"/>
    </source>
</evidence>
<keyword evidence="4" id="KW-0863">Zinc-finger</keyword>
<evidence type="ECO:0000256" key="3">
    <source>
        <dbReference type="ARBA" id="ARBA00022801"/>
    </source>
</evidence>
<feature type="compositionally biased region" description="Low complexity" evidence="5">
    <location>
        <begin position="1101"/>
        <end position="1113"/>
    </location>
</feature>
<evidence type="ECO:0000256" key="1">
    <source>
        <dbReference type="ARBA" id="ARBA00005234"/>
    </source>
</evidence>
<evidence type="ECO:0000256" key="2">
    <source>
        <dbReference type="ARBA" id="ARBA00022670"/>
    </source>
</evidence>
<evidence type="ECO:0000256" key="4">
    <source>
        <dbReference type="PROSITE-ProRule" id="PRU00042"/>
    </source>
</evidence>
<dbReference type="GO" id="GO:0008234">
    <property type="term" value="F:cysteine-type peptidase activity"/>
    <property type="evidence" value="ECO:0007669"/>
    <property type="project" value="InterPro"/>
</dbReference>
<keyword evidence="2" id="KW-0645">Protease</keyword>
<keyword evidence="3" id="KW-0378">Hydrolase</keyword>
<feature type="domain" description="C2H2-type" evidence="6">
    <location>
        <begin position="63"/>
        <end position="91"/>
    </location>
</feature>
<evidence type="ECO:0000313" key="9">
    <source>
        <dbReference type="Proteomes" id="UP001219518"/>
    </source>
</evidence>
<dbReference type="SUPFAM" id="SSF57667">
    <property type="entry name" value="beta-beta-alpha zinc fingers"/>
    <property type="match status" value="2"/>
</dbReference>
<keyword evidence="4" id="KW-0862">Zinc</keyword>
<dbReference type="InterPro" id="IPR013087">
    <property type="entry name" value="Znf_C2H2_type"/>
</dbReference>
<feature type="domain" description="C2H2-type" evidence="6">
    <location>
        <begin position="133"/>
        <end position="161"/>
    </location>
</feature>
<dbReference type="SMART" id="SM00355">
    <property type="entry name" value="ZnF_C2H2"/>
    <property type="match status" value="6"/>
</dbReference>
<keyword evidence="9" id="KW-1185">Reference proteome</keyword>
<keyword evidence="4" id="KW-0479">Metal-binding</keyword>
<reference evidence="8" key="2">
    <citation type="journal article" date="2023" name="BMC Genomics">
        <title>Pest status, molecular evolution, and epigenetic factors derived from the genome assembly of Frankliniella fusca, a thysanopteran phytovirus vector.</title>
        <authorList>
            <person name="Catto M.A."/>
            <person name="Labadie P.E."/>
            <person name="Jacobson A.L."/>
            <person name="Kennedy G.G."/>
            <person name="Srinivasan R."/>
            <person name="Hunt B.G."/>
        </authorList>
    </citation>
    <scope>NUCLEOTIDE SEQUENCE</scope>
    <source>
        <strain evidence="8">PL_HMW_Pooled</strain>
    </source>
</reference>
<sequence length="1399" mass="162410">MGFRRDFMGFQRDFLGLRRDFMGFQRDFLGLRRDFMGFQRDFQDLMLTMQTSSFPIMETDVQLQCRICKKEFTFPSNLTRHMNECHNDGGKENSLECNLCNVSFSRKDNLMRHMRLNHEDESVKDANEDNRIFKCPICNNVYQHRRTLRRHVKDIHAGTGNWETASQVTCNLCDESFIKRAALLQHCAEVHQGDINNKEQGSNPGNKSLSEDKTKNFSSKCDTCNLNFSSTESFAKHYLECGLLSVKNKKISSNPKDCSKCNTSHKSGKEFSSCKPELQNKKLKKGVCVYEGCSEIFFHRTKMIEHLEKEHFVQVESEVFDFNSFDEFVKWKTQTENDTYTSFTAPCGKSEGDKVIHRYYTCQLEASDNTHRKTGQAYRTTSRKWKERGSIPKGHYCPARMLVAENIETGHVNVNFIETHNHQINYENYKYRKVPKATQNFILALLSSNMAPRAIKHLLQGEAGDLDKRNGEVRPIKEHFIDEKYIKRLKYKLKSESRFHSNDATSADVLVKYLMTKGTFKVDESEDEFSPVTVYKPQGNKTVYGDESIDLLPNSKDLFLFGFQTREQLKMLQQGAKTVVCLDFTYKITQYDFYLFNVLVPDEFGKGYPVAHFITNRQDILTATAALNSIKERCPDLNINFLMTDDDQSEWQAMEAVFGEGIRRGICKYHLFRTWQRKLNSRDDGINDINLRREVYHALTVLCHEKEMSTFKKILEAFKVKYRALCPTFVKYFEKEYSMRPHLWALCYRNFPHGHTDTNMYCESFHNKIKTFYLERKQNRRVDDLINLLQEAERDRYLEHLEMVLENRLKAEVPISHKRRHVRGIAISDDDISCPESTQDECRFWIMKSQSSAPESEEYFITRYSMKCELDHCYERCPESECLQLCSHLYTCTCADASALCKHIHKVHSLAVRLREFKVEETISSNEESRFYNPEPVFINEENNSLNNEETSVNQDEKIRANCMSIIQDLQSKLSTTSNTTMLQFFQKQLKILQGHSNAFSQSIHSHELEKLEPTLSVSGPQKVVPYKDLSKFYRTTKKFEPSTENKLTKPTYEERTERKRSLLSLSDREDVKRAKNEGPSSIPCSGEVIVVKPNEKSTHHQSNQQSTSSQKKTNSKTDSRSFTPKLGYTSNIHEPVLFFDGQDSHTSSVTFRALKSLDPFVTSEECKSLNVTGSSNFKKGWIFDEIINAYFDSLCKRRPDTHYFCTLFSDSVNSGGSLVKGAFQFHQQEVNIILIPVNITNIHWVLFVCYPKLKKIDFYDPVAPYCSSKYLMFHQKLTKVLNSLYSLTGDWDLVLPKHNMQNDAINCGVYVCYYAYCIINKRDATDIKDINNFRNVVYNTIAGNCLKNLSYMTERCKYCNEVVKSSAKITCCNCHQIYHAACIMKNDQIVAAEAFRCQ</sequence>
<dbReference type="PROSITE" id="PS50600">
    <property type="entry name" value="ULP_PROTEASE"/>
    <property type="match status" value="1"/>
</dbReference>
<dbReference type="InterPro" id="IPR048324">
    <property type="entry name" value="ZSWIM1-3_RNaseH-like"/>
</dbReference>
<dbReference type="SUPFAM" id="SSF54001">
    <property type="entry name" value="Cysteine proteinases"/>
    <property type="match status" value="1"/>
</dbReference>
<feature type="region of interest" description="Disordered" evidence="5">
    <location>
        <begin position="1040"/>
        <end position="1128"/>
    </location>
</feature>
<dbReference type="Proteomes" id="UP001219518">
    <property type="component" value="Unassembled WGS sequence"/>
</dbReference>
<dbReference type="PROSITE" id="PS50157">
    <property type="entry name" value="ZINC_FINGER_C2H2_2"/>
    <property type="match status" value="4"/>
</dbReference>
<dbReference type="Pfam" id="PF21056">
    <property type="entry name" value="ZSWIM1-3_RNaseH-like"/>
    <property type="match status" value="1"/>
</dbReference>
<dbReference type="InterPro" id="IPR036236">
    <property type="entry name" value="Znf_C2H2_sf"/>
</dbReference>
<dbReference type="PROSITE" id="PS00028">
    <property type="entry name" value="ZINC_FINGER_C2H2_1"/>
    <property type="match status" value="4"/>
</dbReference>
<comment type="caution">
    <text evidence="8">The sequence shown here is derived from an EMBL/GenBank/DDBJ whole genome shotgun (WGS) entry which is preliminary data.</text>
</comment>
<feature type="compositionally biased region" description="Basic and acidic residues" evidence="5">
    <location>
        <begin position="1040"/>
        <end position="1077"/>
    </location>
</feature>
<dbReference type="EMBL" id="JAHWGI010001243">
    <property type="protein sequence ID" value="KAK3926108.1"/>
    <property type="molecule type" value="Genomic_DNA"/>
</dbReference>
<comment type="similarity">
    <text evidence="1">Belongs to the peptidase C48 family.</text>
</comment>
<proteinExistence type="inferred from homology"/>
<feature type="domain" description="C2H2-type" evidence="6">
    <location>
        <begin position="95"/>
        <end position="123"/>
    </location>
</feature>
<organism evidence="8 9">
    <name type="scientific">Frankliniella fusca</name>
    <dbReference type="NCBI Taxonomy" id="407009"/>
    <lineage>
        <taxon>Eukaryota</taxon>
        <taxon>Metazoa</taxon>
        <taxon>Ecdysozoa</taxon>
        <taxon>Arthropoda</taxon>
        <taxon>Hexapoda</taxon>
        <taxon>Insecta</taxon>
        <taxon>Pterygota</taxon>
        <taxon>Neoptera</taxon>
        <taxon>Paraneoptera</taxon>
        <taxon>Thysanoptera</taxon>
        <taxon>Terebrantia</taxon>
        <taxon>Thripoidea</taxon>
        <taxon>Thripidae</taxon>
        <taxon>Frankliniella</taxon>
    </lineage>
</organism>
<feature type="domain" description="Ubiquitin-like protease family profile" evidence="7">
    <location>
        <begin position="1160"/>
        <end position="1319"/>
    </location>
</feature>
<dbReference type="InterPro" id="IPR003653">
    <property type="entry name" value="Peptidase_C48_C"/>
</dbReference>
<dbReference type="GO" id="GO:0006508">
    <property type="term" value="P:proteolysis"/>
    <property type="evidence" value="ECO:0007669"/>
    <property type="project" value="UniProtKB-KW"/>
</dbReference>
<evidence type="ECO:0000259" key="7">
    <source>
        <dbReference type="PROSITE" id="PS50600"/>
    </source>
</evidence>
<dbReference type="InterPro" id="IPR038765">
    <property type="entry name" value="Papain-like_cys_pep_sf"/>
</dbReference>
<name>A0AAE1HRQ4_9NEOP</name>
<dbReference type="InterPro" id="IPR052797">
    <property type="entry name" value="RegFact_GeneExpr_CellDeath"/>
</dbReference>
<dbReference type="PANTHER" id="PTHR33936">
    <property type="entry name" value="PROTEIN CBG17840"/>
    <property type="match status" value="1"/>
</dbReference>
<dbReference type="Pfam" id="PF00096">
    <property type="entry name" value="zf-C2H2"/>
    <property type="match status" value="2"/>
</dbReference>
<gene>
    <name evidence="8" type="ORF">KUF71_014357</name>
</gene>
<evidence type="ECO:0000259" key="6">
    <source>
        <dbReference type="PROSITE" id="PS50157"/>
    </source>
</evidence>
<accession>A0AAE1HRQ4</accession>
<dbReference type="Gene3D" id="3.30.160.60">
    <property type="entry name" value="Classic Zinc Finger"/>
    <property type="match status" value="3"/>
</dbReference>
<evidence type="ECO:0000313" key="8">
    <source>
        <dbReference type="EMBL" id="KAK3926108.1"/>
    </source>
</evidence>
<feature type="domain" description="C2H2-type" evidence="6">
    <location>
        <begin position="168"/>
        <end position="196"/>
    </location>
</feature>
<dbReference type="PANTHER" id="PTHR33936:SF25">
    <property type="entry name" value="C2H2-TYPE DOMAIN-CONTAINING PROTEIN"/>
    <property type="match status" value="1"/>
</dbReference>
<dbReference type="GO" id="GO:0008270">
    <property type="term" value="F:zinc ion binding"/>
    <property type="evidence" value="ECO:0007669"/>
    <property type="project" value="UniProtKB-KW"/>
</dbReference>
<dbReference type="Gene3D" id="3.40.395.10">
    <property type="entry name" value="Adenoviral Proteinase, Chain A"/>
    <property type="match status" value="1"/>
</dbReference>
<reference evidence="8" key="1">
    <citation type="submission" date="2021-07" db="EMBL/GenBank/DDBJ databases">
        <authorList>
            <person name="Catto M.A."/>
            <person name="Jacobson A."/>
            <person name="Kennedy G."/>
            <person name="Labadie P."/>
            <person name="Hunt B.G."/>
            <person name="Srinivasan R."/>
        </authorList>
    </citation>
    <scope>NUCLEOTIDE SEQUENCE</scope>
    <source>
        <strain evidence="8">PL_HMW_Pooled</strain>
        <tissue evidence="8">Head</tissue>
    </source>
</reference>
<dbReference type="Pfam" id="PF02902">
    <property type="entry name" value="Peptidase_C48"/>
    <property type="match status" value="1"/>
</dbReference>
<protein>
    <submittedName>
        <fullName evidence="8">Krueppel-like protein 1</fullName>
    </submittedName>
</protein>